<dbReference type="OrthoDB" id="8778495at2"/>
<sequence length="80" mass="9306">MKKHPNKHVQAAIEYALLCGWYFRPSRGHAFGRLTCAMPEHSEHQISIWSTPRVPEHHAQQIRRKVNSCAVDVSPHIRRN</sequence>
<name>A0A2K1QB49_9GAMM</name>
<organism evidence="1 2">
    <name type="scientific">Mixta theicola</name>
    <dbReference type="NCBI Taxonomy" id="1458355"/>
    <lineage>
        <taxon>Bacteria</taxon>
        <taxon>Pseudomonadati</taxon>
        <taxon>Pseudomonadota</taxon>
        <taxon>Gammaproteobacteria</taxon>
        <taxon>Enterobacterales</taxon>
        <taxon>Erwiniaceae</taxon>
        <taxon>Mixta</taxon>
    </lineage>
</organism>
<evidence type="ECO:0000313" key="2">
    <source>
        <dbReference type="Proteomes" id="UP000236345"/>
    </source>
</evidence>
<gene>
    <name evidence="1" type="ORF">COO59_07020</name>
</gene>
<comment type="caution">
    <text evidence="1">The sequence shown here is derived from an EMBL/GenBank/DDBJ whole genome shotgun (WGS) entry which is preliminary data.</text>
</comment>
<proteinExistence type="predicted"/>
<accession>A0A2K1QB49</accession>
<keyword evidence="2" id="KW-1185">Reference proteome</keyword>
<dbReference type="Proteomes" id="UP000236345">
    <property type="component" value="Unassembled WGS sequence"/>
</dbReference>
<dbReference type="AlphaFoldDB" id="A0A2K1QB49"/>
<protein>
    <submittedName>
        <fullName evidence="1">Uncharacterized protein</fullName>
    </submittedName>
</protein>
<evidence type="ECO:0000313" key="1">
    <source>
        <dbReference type="EMBL" id="PNS12254.1"/>
    </source>
</evidence>
<reference evidence="2" key="1">
    <citation type="submission" date="2017-09" db="EMBL/GenBank/DDBJ databases">
        <authorList>
            <person name="Palmer M."/>
            <person name="Steenkamp E.T."/>
            <person name="Coetzee M.P."/>
            <person name="Avontuur J.R."/>
            <person name="Van Zyl E."/>
            <person name="Chan W.-Y."/>
            <person name="Blom J."/>
            <person name="Venter S.N."/>
        </authorList>
    </citation>
    <scope>NUCLEOTIDE SEQUENCE [LARGE SCALE GENOMIC DNA]</scope>
    <source>
        <strain evidence="2">QC88-366</strain>
    </source>
</reference>
<dbReference type="RefSeq" id="WP_103059104.1">
    <property type="nucleotide sequence ID" value="NZ_BSOF01000007.1"/>
</dbReference>
<dbReference type="EMBL" id="NWUO01000004">
    <property type="protein sequence ID" value="PNS12254.1"/>
    <property type="molecule type" value="Genomic_DNA"/>
</dbReference>